<dbReference type="InterPro" id="IPR053167">
    <property type="entry name" value="Spore_coat_component"/>
</dbReference>
<dbReference type="EMBL" id="HG322949">
    <property type="protein sequence ID" value="CDG84711.1"/>
    <property type="molecule type" value="Genomic_DNA"/>
</dbReference>
<dbReference type="InterPro" id="IPR007893">
    <property type="entry name" value="Spore_coat_U/FanG"/>
</dbReference>
<dbReference type="Proteomes" id="UP000027604">
    <property type="component" value="Chromosome I"/>
</dbReference>
<dbReference type="eggNOG" id="COG5430">
    <property type="taxonomic scope" value="Bacteria"/>
</dbReference>
<dbReference type="STRING" id="1349767.GJA_4101"/>
<protein>
    <submittedName>
        <fullName evidence="2">Spore Coat Protein U domain protein</fullName>
    </submittedName>
</protein>
<keyword evidence="2" id="KW-0167">Capsid protein</keyword>
<dbReference type="Pfam" id="PF05229">
    <property type="entry name" value="SCPU"/>
    <property type="match status" value="2"/>
</dbReference>
<evidence type="ECO:0000313" key="3">
    <source>
        <dbReference type="Proteomes" id="UP000027604"/>
    </source>
</evidence>
<organism evidence="2 3">
    <name type="scientific">Janthinobacterium agaricidamnosum NBRC 102515 = DSM 9628</name>
    <dbReference type="NCBI Taxonomy" id="1349767"/>
    <lineage>
        <taxon>Bacteria</taxon>
        <taxon>Pseudomonadati</taxon>
        <taxon>Pseudomonadota</taxon>
        <taxon>Betaproteobacteria</taxon>
        <taxon>Burkholderiales</taxon>
        <taxon>Oxalobacteraceae</taxon>
        <taxon>Janthinobacterium</taxon>
    </lineage>
</organism>
<keyword evidence="3" id="KW-1185">Reference proteome</keyword>
<dbReference type="PATRIC" id="fig|1349767.4.peg.677"/>
<proteinExistence type="predicted"/>
<accession>W0V9Z3</accession>
<dbReference type="HOGENOM" id="CLU_069372_0_0_4"/>
<dbReference type="SMART" id="SM00972">
    <property type="entry name" value="SCPU"/>
    <property type="match status" value="2"/>
</dbReference>
<dbReference type="PANTHER" id="PTHR37089">
    <property type="entry name" value="PROTEIN U-RELATED"/>
    <property type="match status" value="1"/>
</dbReference>
<evidence type="ECO:0000259" key="1">
    <source>
        <dbReference type="Pfam" id="PF05229"/>
    </source>
</evidence>
<name>W0V9Z3_9BURK</name>
<gene>
    <name evidence="2" type="ORF">GJA_4101</name>
</gene>
<feature type="domain" description="Spore coat protein U/FanG" evidence="1">
    <location>
        <begin position="5"/>
        <end position="139"/>
    </location>
</feature>
<keyword evidence="2" id="KW-0946">Virion</keyword>
<dbReference type="KEGG" id="jag:GJA_4101"/>
<dbReference type="PANTHER" id="PTHR37089:SF4">
    <property type="entry name" value="EXPORTED PROTEIN"/>
    <property type="match status" value="1"/>
</dbReference>
<reference evidence="2 3" key="1">
    <citation type="journal article" date="2015" name="Genome Announc.">
        <title>Genome Sequence of Mushroom Soft-Rot Pathogen Janthinobacterium agaricidamnosum.</title>
        <authorList>
            <person name="Graupner K."/>
            <person name="Lackner G."/>
            <person name="Hertweck C."/>
        </authorList>
    </citation>
    <scope>NUCLEOTIDE SEQUENCE [LARGE SCALE GENOMIC DNA]</scope>
    <source>
        <strain evidence="3">NBRC 102515 / DSM 9628</strain>
    </source>
</reference>
<dbReference type="AlphaFoldDB" id="W0V9Z3"/>
<sequence>MLLMMTISDAKADICSASMTDISFGNVSPVSGQDYFANGTLSITCTFIILDGNIIILPNINVCANLDPGPGAIDINSRVLTNGTKKIPFNLYRTATYTPANVWGGYATTSSINTLFSGLLAIGTNTLTFPVYARISASDLALAATESNATTTYATNFTGAGTINYTSGSIIVRPCQTSGTTASFGFNVRANIINDCLINTTPVAFGSRGVLSGGIRATGNVTVKCTVANSYRIVLSGGNVTNAQNDRRMKNALSNETVSYRLSSSLDGPIWGDGTAGTTTYDNVGTGASQQVTIYGLIPSQTTPSPGDYSDKVTATVYF</sequence>
<feature type="domain" description="Spore coat protein U/FanG" evidence="1">
    <location>
        <begin position="185"/>
        <end position="316"/>
    </location>
</feature>
<evidence type="ECO:0000313" key="2">
    <source>
        <dbReference type="EMBL" id="CDG84711.1"/>
    </source>
</evidence>